<dbReference type="EMBL" id="JBHTHX010001129">
    <property type="protein sequence ID" value="MFD0887959.1"/>
    <property type="molecule type" value="Genomic_DNA"/>
</dbReference>
<gene>
    <name evidence="6" type="ORF">ACFQ08_25750</name>
</gene>
<dbReference type="SUPFAM" id="SSF46894">
    <property type="entry name" value="C-terminal effector domain of the bipartite response regulators"/>
    <property type="match status" value="1"/>
</dbReference>
<dbReference type="InterPro" id="IPR000792">
    <property type="entry name" value="Tscrpt_reg_LuxR_C"/>
</dbReference>
<evidence type="ECO:0000313" key="7">
    <source>
        <dbReference type="Proteomes" id="UP001597024"/>
    </source>
</evidence>
<keyword evidence="1" id="KW-0805">Transcription regulation</keyword>
<dbReference type="InterPro" id="IPR016032">
    <property type="entry name" value="Sig_transdc_resp-reg_C-effctor"/>
</dbReference>
<dbReference type="PRINTS" id="PR00038">
    <property type="entry name" value="HTHLUXR"/>
</dbReference>
<evidence type="ECO:0000256" key="3">
    <source>
        <dbReference type="ARBA" id="ARBA00023163"/>
    </source>
</evidence>
<reference evidence="7" key="1">
    <citation type="journal article" date="2019" name="Int. J. Syst. Evol. Microbiol.">
        <title>The Global Catalogue of Microorganisms (GCM) 10K type strain sequencing project: providing services to taxonomists for standard genome sequencing and annotation.</title>
        <authorList>
            <consortium name="The Broad Institute Genomics Platform"/>
            <consortium name="The Broad Institute Genome Sequencing Center for Infectious Disease"/>
            <person name="Wu L."/>
            <person name="Ma J."/>
        </authorList>
    </citation>
    <scope>NUCLEOTIDE SEQUENCE [LARGE SCALE GENOMIC DNA]</scope>
    <source>
        <strain evidence="7">CCUG 62974</strain>
    </source>
</reference>
<dbReference type="PROSITE" id="PS00622">
    <property type="entry name" value="HTH_LUXR_1"/>
    <property type="match status" value="1"/>
</dbReference>
<dbReference type="Pfam" id="PF00196">
    <property type="entry name" value="GerE"/>
    <property type="match status" value="1"/>
</dbReference>
<evidence type="ECO:0000256" key="1">
    <source>
        <dbReference type="ARBA" id="ARBA00023015"/>
    </source>
</evidence>
<dbReference type="PROSITE" id="PS50043">
    <property type="entry name" value="HTH_LUXR_2"/>
    <property type="match status" value="1"/>
</dbReference>
<accession>A0ABW3DW10</accession>
<comment type="caution">
    <text evidence="6">The sequence shown here is derived from an EMBL/GenBank/DDBJ whole genome shotgun (WGS) entry which is preliminary data.</text>
</comment>
<dbReference type="PANTHER" id="PTHR44688:SF16">
    <property type="entry name" value="DNA-BINDING TRANSCRIPTIONAL ACTIVATOR DEVR_DOSR"/>
    <property type="match status" value="1"/>
</dbReference>
<feature type="region of interest" description="Disordered" evidence="4">
    <location>
        <begin position="25"/>
        <end position="46"/>
    </location>
</feature>
<evidence type="ECO:0000259" key="5">
    <source>
        <dbReference type="PROSITE" id="PS50043"/>
    </source>
</evidence>
<dbReference type="Proteomes" id="UP001597024">
    <property type="component" value="Unassembled WGS sequence"/>
</dbReference>
<dbReference type="CDD" id="cd06170">
    <property type="entry name" value="LuxR_C_like"/>
    <property type="match status" value="1"/>
</dbReference>
<sequence>MHRIVPMLLAMLAATMTVNESALTRAENGDPEGDGGDPGPGGPVEADTLRLLWAASHGGQDLARELAGSGPKLGVFTRHEDLWCWDVTPDSAGEWLAGVIGSGGAVLGEARLEALQTLVGPYTATARTADPAVDVRLTPREHDVLRLLCAGLSAVAIARRLGLSPRTVTKHQERLYRKLGVCDRVNAVLLAQRLGIAPSFDGGGDRGHERGAAR</sequence>
<dbReference type="SMART" id="SM00421">
    <property type="entry name" value="HTH_LUXR"/>
    <property type="match status" value="1"/>
</dbReference>
<proteinExistence type="predicted"/>
<keyword evidence="3" id="KW-0804">Transcription</keyword>
<dbReference type="Gene3D" id="1.10.10.10">
    <property type="entry name" value="Winged helix-like DNA-binding domain superfamily/Winged helix DNA-binding domain"/>
    <property type="match status" value="1"/>
</dbReference>
<protein>
    <submittedName>
        <fullName evidence="6">Response regulator transcription factor</fullName>
    </submittedName>
</protein>
<feature type="domain" description="HTH luxR-type" evidence="5">
    <location>
        <begin position="130"/>
        <end position="195"/>
    </location>
</feature>
<keyword evidence="7" id="KW-1185">Reference proteome</keyword>
<evidence type="ECO:0000313" key="6">
    <source>
        <dbReference type="EMBL" id="MFD0887959.1"/>
    </source>
</evidence>
<keyword evidence="2" id="KW-0238">DNA-binding</keyword>
<dbReference type="InterPro" id="IPR036388">
    <property type="entry name" value="WH-like_DNA-bd_sf"/>
</dbReference>
<name>A0ABW3DW10_9ACTN</name>
<organism evidence="6 7">
    <name type="scientific">Streptosporangium algeriense</name>
    <dbReference type="NCBI Taxonomy" id="1682748"/>
    <lineage>
        <taxon>Bacteria</taxon>
        <taxon>Bacillati</taxon>
        <taxon>Actinomycetota</taxon>
        <taxon>Actinomycetes</taxon>
        <taxon>Streptosporangiales</taxon>
        <taxon>Streptosporangiaceae</taxon>
        <taxon>Streptosporangium</taxon>
    </lineage>
</organism>
<evidence type="ECO:0000256" key="4">
    <source>
        <dbReference type="SAM" id="MobiDB-lite"/>
    </source>
</evidence>
<dbReference type="PANTHER" id="PTHR44688">
    <property type="entry name" value="DNA-BINDING TRANSCRIPTIONAL ACTIVATOR DEVR_DOSR"/>
    <property type="match status" value="1"/>
</dbReference>
<evidence type="ECO:0000256" key="2">
    <source>
        <dbReference type="ARBA" id="ARBA00023125"/>
    </source>
</evidence>